<gene>
    <name evidence="8" type="ORF">A11Q_2433</name>
</gene>
<keyword evidence="9" id="KW-1185">Reference proteome</keyword>
<evidence type="ECO:0000256" key="5">
    <source>
        <dbReference type="ARBA" id="ARBA00023288"/>
    </source>
</evidence>
<comment type="subcellular location">
    <subcellularLocation>
        <location evidence="1">Membrane</location>
        <topology evidence="1">Lipid-anchor</topology>
    </subcellularLocation>
</comment>
<dbReference type="Gene3D" id="3.40.190.10">
    <property type="entry name" value="Periplasmic binding protein-like II"/>
    <property type="match status" value="2"/>
</dbReference>
<evidence type="ECO:0000256" key="7">
    <source>
        <dbReference type="SAM" id="SignalP"/>
    </source>
</evidence>
<dbReference type="PANTHER" id="PTHR30429:SF0">
    <property type="entry name" value="METHIONINE-BINDING LIPOPROTEIN METQ"/>
    <property type="match status" value="1"/>
</dbReference>
<feature type="signal peptide" evidence="7">
    <location>
        <begin position="1"/>
        <end position="27"/>
    </location>
</feature>
<evidence type="ECO:0000256" key="1">
    <source>
        <dbReference type="ARBA" id="ARBA00004635"/>
    </source>
</evidence>
<accession>M4VTW3</accession>
<dbReference type="PANTHER" id="PTHR30429">
    <property type="entry name" value="D-METHIONINE-BINDING LIPOPROTEIN METQ"/>
    <property type="match status" value="1"/>
</dbReference>
<dbReference type="AlphaFoldDB" id="M4VTW3"/>
<dbReference type="OrthoDB" id="9812878at2"/>
<dbReference type="EMBL" id="CP003537">
    <property type="protein sequence ID" value="AGH96649.1"/>
    <property type="molecule type" value="Genomic_DNA"/>
</dbReference>
<organism evidence="8 9">
    <name type="scientific">Pseudobdellovibrio exovorus JSS</name>
    <dbReference type="NCBI Taxonomy" id="1184267"/>
    <lineage>
        <taxon>Bacteria</taxon>
        <taxon>Pseudomonadati</taxon>
        <taxon>Bdellovibrionota</taxon>
        <taxon>Bdellovibrionia</taxon>
        <taxon>Bdellovibrionales</taxon>
        <taxon>Pseudobdellovibrionaceae</taxon>
        <taxon>Pseudobdellovibrio</taxon>
    </lineage>
</organism>
<keyword evidence="4" id="KW-0564">Palmitate</keyword>
<dbReference type="PATRIC" id="fig|1184267.3.peg.2462"/>
<sequence length="277" mass="30563">MKKNFMKWFSFTFGVTALFLTSTTVQAQTPSPAAKKQNITIGATVGDFADLVKHGLRPQLEKKGYKVKLVEFTDYVTPNLALAEGRLDANIFQHKPYLDQFAKEKGLKLSAVAQVPTAPLGLYAGKLKSLDEVKEESKIAIPNDATNLSRALTILSDLGWVEISKNANPLLVGTKDITKNPKKLKIVLLEAAQLPRALADVDYAVINGNYATSAGMALTSALTQEKSDLYVNWAVVTEKNKDSVFTKDLVEVLNSEELKKYANTKFKGYKFPTSWKK</sequence>
<evidence type="ECO:0000256" key="2">
    <source>
        <dbReference type="ARBA" id="ARBA00022729"/>
    </source>
</evidence>
<protein>
    <recommendedName>
        <fullName evidence="6">Lipoprotein</fullName>
    </recommendedName>
</protein>
<keyword evidence="5 6" id="KW-0449">Lipoprotein</keyword>
<feature type="chain" id="PRO_5004060510" description="Lipoprotein" evidence="7">
    <location>
        <begin position="28"/>
        <end position="277"/>
    </location>
</feature>
<dbReference type="PIRSF" id="PIRSF002854">
    <property type="entry name" value="MetQ"/>
    <property type="match status" value="1"/>
</dbReference>
<evidence type="ECO:0000313" key="8">
    <source>
        <dbReference type="EMBL" id="AGH96649.1"/>
    </source>
</evidence>
<reference evidence="8 9" key="1">
    <citation type="journal article" date="2013" name="ISME J.">
        <title>By their genes ye shall know them: genomic signatures of predatory bacteria.</title>
        <authorList>
            <person name="Pasternak Z."/>
            <person name="Pietrokovski S."/>
            <person name="Rotem O."/>
            <person name="Gophna U."/>
            <person name="Lurie-Weinberger M.N."/>
            <person name="Jurkevitch E."/>
        </authorList>
    </citation>
    <scope>NUCLEOTIDE SEQUENCE [LARGE SCALE GENOMIC DNA]</scope>
    <source>
        <strain evidence="8 9">JSS</strain>
    </source>
</reference>
<name>M4VTW3_9BACT</name>
<evidence type="ECO:0000256" key="4">
    <source>
        <dbReference type="ARBA" id="ARBA00023139"/>
    </source>
</evidence>
<dbReference type="HOGENOM" id="CLU_067080_0_1_7"/>
<dbReference type="eggNOG" id="COG1464">
    <property type="taxonomic scope" value="Bacteria"/>
</dbReference>
<dbReference type="InterPro" id="IPR004872">
    <property type="entry name" value="Lipoprotein_NlpA"/>
</dbReference>
<evidence type="ECO:0000313" key="9">
    <source>
        <dbReference type="Proteomes" id="UP000012040"/>
    </source>
</evidence>
<dbReference type="STRING" id="1184267.A11Q_2433"/>
<proteinExistence type="inferred from homology"/>
<keyword evidence="3" id="KW-0472">Membrane</keyword>
<dbReference type="GO" id="GO:0016020">
    <property type="term" value="C:membrane"/>
    <property type="evidence" value="ECO:0007669"/>
    <property type="project" value="UniProtKB-SubCell"/>
</dbReference>
<comment type="similarity">
    <text evidence="6">Belongs to the nlpA lipoprotein family.</text>
</comment>
<keyword evidence="2 7" id="KW-0732">Signal</keyword>
<evidence type="ECO:0000256" key="6">
    <source>
        <dbReference type="PIRNR" id="PIRNR002854"/>
    </source>
</evidence>
<dbReference type="SUPFAM" id="SSF53850">
    <property type="entry name" value="Periplasmic binding protein-like II"/>
    <property type="match status" value="1"/>
</dbReference>
<evidence type="ECO:0000256" key="3">
    <source>
        <dbReference type="ARBA" id="ARBA00023136"/>
    </source>
</evidence>
<dbReference type="KEGG" id="bex:A11Q_2433"/>
<dbReference type="Pfam" id="PF03180">
    <property type="entry name" value="Lipoprotein_9"/>
    <property type="match status" value="1"/>
</dbReference>
<dbReference type="Proteomes" id="UP000012040">
    <property type="component" value="Chromosome"/>
</dbReference>